<evidence type="ECO:0000313" key="2">
    <source>
        <dbReference type="Proteomes" id="UP000306236"/>
    </source>
</evidence>
<dbReference type="AlphaFoldDB" id="A0A4S5C1B5"/>
<gene>
    <name evidence="1" type="ORF">E8K88_02730</name>
</gene>
<dbReference type="OrthoDB" id="3598762at2"/>
<proteinExistence type="predicted"/>
<sequence>MDLNETNTETVAKDVLAACNQSIREVGGTPLMVLPAGFTVANLSKYLDKPTRKSGTTVLNDAASFIAVVVEQKGAQTHLFSTISPPSFTAVFNSNAGEAGYGDHRATYNAPISPEWGEWTKVDKKHMNQVEMAQFLEANMVDVVHIAADLPNRELGSPDGATLLEICRALEAKKNVEFKSAVRLGDGSTQFTYNEEVRGTASVAGGTLEIPAQFSIGVPVFENGEKYRQDVHFRYRIQEGGKLVMWIELIRAHKVIEDAVKQMRAHIAEATALPVLNGTAPAAR</sequence>
<name>A0A4S5C1B5_9BURK</name>
<dbReference type="InterPro" id="IPR019276">
    <property type="entry name" value="DUF2303"/>
</dbReference>
<accession>A0A4S5C1B5</accession>
<dbReference type="RefSeq" id="WP_136405102.1">
    <property type="nucleotide sequence ID" value="NZ_SSWX01000002.1"/>
</dbReference>
<evidence type="ECO:0000313" key="1">
    <source>
        <dbReference type="EMBL" id="THJ36196.1"/>
    </source>
</evidence>
<keyword evidence="2" id="KW-1185">Reference proteome</keyword>
<dbReference type="EMBL" id="SSWX01000002">
    <property type="protein sequence ID" value="THJ36196.1"/>
    <property type="molecule type" value="Genomic_DNA"/>
</dbReference>
<reference evidence="1 2" key="1">
    <citation type="submission" date="2019-04" db="EMBL/GenBank/DDBJ databases">
        <title>Lampropedia sp YIM MLB12 draf genome.</title>
        <authorList>
            <person name="Wang Y.-X."/>
        </authorList>
    </citation>
    <scope>NUCLEOTIDE SEQUENCE [LARGE SCALE GENOMIC DNA]</scope>
    <source>
        <strain evidence="1 2">YIM MLB12</strain>
    </source>
</reference>
<comment type="caution">
    <text evidence="1">The sequence shown here is derived from an EMBL/GenBank/DDBJ whole genome shotgun (WGS) entry which is preliminary data.</text>
</comment>
<dbReference type="Proteomes" id="UP000306236">
    <property type="component" value="Unassembled WGS sequence"/>
</dbReference>
<protein>
    <submittedName>
        <fullName evidence="1">DUF2303 family protein</fullName>
    </submittedName>
</protein>
<dbReference type="Pfam" id="PF10065">
    <property type="entry name" value="DUF2303"/>
    <property type="match status" value="1"/>
</dbReference>
<organism evidence="1 2">
    <name type="scientific">Lampropedia aestuarii</name>
    <dbReference type="NCBI Taxonomy" id="2562762"/>
    <lineage>
        <taxon>Bacteria</taxon>
        <taxon>Pseudomonadati</taxon>
        <taxon>Pseudomonadota</taxon>
        <taxon>Betaproteobacteria</taxon>
        <taxon>Burkholderiales</taxon>
        <taxon>Comamonadaceae</taxon>
        <taxon>Lampropedia</taxon>
    </lineage>
</organism>